<name>A0A8H2X3D3_9AGAM</name>
<dbReference type="SUPFAM" id="SSF53187">
    <property type="entry name" value="Zn-dependent exopeptidases"/>
    <property type="match status" value="1"/>
</dbReference>
<gene>
    <name evidence="4" type="ORF">RDB_LOCUS46072</name>
</gene>
<reference evidence="4" key="1">
    <citation type="submission" date="2021-01" db="EMBL/GenBank/DDBJ databases">
        <authorList>
            <person name="Kaushik A."/>
        </authorList>
    </citation>
    <scope>NUCLEOTIDE SEQUENCE</scope>
    <source>
        <strain evidence="4">AG1-1A</strain>
    </source>
</reference>
<dbReference type="GO" id="GO:0016787">
    <property type="term" value="F:hydrolase activity"/>
    <property type="evidence" value="ECO:0007669"/>
    <property type="project" value="UniProtKB-KW"/>
</dbReference>
<comment type="caution">
    <text evidence="4">The sequence shown here is derived from an EMBL/GenBank/DDBJ whole genome shotgun (WGS) entry which is preliminary data.</text>
</comment>
<dbReference type="Gene3D" id="3.40.630.10">
    <property type="entry name" value="Zn peptidases"/>
    <property type="match status" value="2"/>
</dbReference>
<dbReference type="PANTHER" id="PTHR43808">
    <property type="entry name" value="ACETYLORNITHINE DEACETYLASE"/>
    <property type="match status" value="1"/>
</dbReference>
<dbReference type="InterPro" id="IPR036264">
    <property type="entry name" value="Bact_exopeptidase_dim_dom"/>
</dbReference>
<evidence type="ECO:0000256" key="2">
    <source>
        <dbReference type="ARBA" id="ARBA00022801"/>
    </source>
</evidence>
<dbReference type="Proteomes" id="UP000663840">
    <property type="component" value="Unassembled WGS sequence"/>
</dbReference>
<dbReference type="InterPro" id="IPR050072">
    <property type="entry name" value="Peptidase_M20A"/>
</dbReference>
<feature type="domain" description="Peptidase M20 dimerisation" evidence="3">
    <location>
        <begin position="178"/>
        <end position="295"/>
    </location>
</feature>
<dbReference type="Pfam" id="PF07687">
    <property type="entry name" value="M20_dimer"/>
    <property type="match status" value="1"/>
</dbReference>
<dbReference type="SUPFAM" id="SSF55031">
    <property type="entry name" value="Bacterial exopeptidase dimerisation domain"/>
    <property type="match status" value="1"/>
</dbReference>
<protein>
    <recommendedName>
        <fullName evidence="3">Peptidase M20 dimerisation domain-containing protein</fullName>
    </recommendedName>
</protein>
<feature type="non-terminal residue" evidence="4">
    <location>
        <position position="1"/>
    </location>
</feature>
<keyword evidence="2" id="KW-0378">Hydrolase</keyword>
<proteinExistence type="predicted"/>
<keyword evidence="1" id="KW-0479">Metal-binding</keyword>
<dbReference type="Gene3D" id="3.30.70.360">
    <property type="match status" value="1"/>
</dbReference>
<accession>A0A8H2X3D3</accession>
<evidence type="ECO:0000259" key="3">
    <source>
        <dbReference type="Pfam" id="PF07687"/>
    </source>
</evidence>
<dbReference type="AlphaFoldDB" id="A0A8H2X3D3"/>
<evidence type="ECO:0000256" key="1">
    <source>
        <dbReference type="ARBA" id="ARBA00022723"/>
    </source>
</evidence>
<organism evidence="4 5">
    <name type="scientific">Rhizoctonia solani</name>
    <dbReference type="NCBI Taxonomy" id="456999"/>
    <lineage>
        <taxon>Eukaryota</taxon>
        <taxon>Fungi</taxon>
        <taxon>Dikarya</taxon>
        <taxon>Basidiomycota</taxon>
        <taxon>Agaricomycotina</taxon>
        <taxon>Agaricomycetes</taxon>
        <taxon>Cantharellales</taxon>
        <taxon>Ceratobasidiaceae</taxon>
        <taxon>Rhizoctonia</taxon>
    </lineage>
</organism>
<dbReference type="InterPro" id="IPR011650">
    <property type="entry name" value="Peptidase_M20_dimer"/>
</dbReference>
<sequence length="376" mass="41024">MTISLSHTLTDNDRAAIKTAAENLLPEAIQLLKDLTNIDTTNPPGLNYPQIASVLDDFLSSKGYDVERILVPPDLHPELVPFSDLPRVNVFAKLRPDSAIEDRGRVIHFNGHVDVVPAADVDQWTYPPFQTTVSVDEETTGVRNAGMGYLVEQRYIARGKQDAVVITEPLNTTNVCLGHRGTIWGRIIFKGLASHGSTPQRGVNALLHASLVVAEAHRAITPQLKKLKDAHVINSVVPPEAQEASLTFTVLQSGSNTNTVPAAAILEFDRRLVPGETLDKARREIMSVLDEVKKQVGEDFNAEYSELYSTNPVWVGDSKDSTTQELIGHVKNAIKNVLDVEAGVVCSPGSDDQRFVVRNAGIESCVVYGPGNIRNI</sequence>
<evidence type="ECO:0000313" key="4">
    <source>
        <dbReference type="EMBL" id="CAE6412588.1"/>
    </source>
</evidence>
<evidence type="ECO:0000313" key="5">
    <source>
        <dbReference type="Proteomes" id="UP000663840"/>
    </source>
</evidence>
<dbReference type="PANTHER" id="PTHR43808:SF32">
    <property type="entry name" value="ARGE_DAPE-RELATED DEACYLASE"/>
    <property type="match status" value="1"/>
</dbReference>
<dbReference type="EMBL" id="CAJMWR010001038">
    <property type="protein sequence ID" value="CAE6412588.1"/>
    <property type="molecule type" value="Genomic_DNA"/>
</dbReference>